<evidence type="ECO:0000256" key="1">
    <source>
        <dbReference type="ARBA" id="ARBA00001946"/>
    </source>
</evidence>
<sequence length="1305" mass="148256">MTWTNPLTLLRHGWTRHRDSDRPIRKVISNLPFEDLKKREQPNRRYGGNAIKTNKYRLWSFIPINLFEQFHRMANIYFVGLAILNFVPVVNAFQPEVALIPICVILALTAVKDGWEDFRRYQTDQQLNNMPCFIFSRKQMCFVERRWKDVRVGDFVRVLSNEIIPADILLLHTSDPNGVCHMETANLDGETNLKQRKVVPGFSTLGEPFQPQTFDSTVVCENPNNNLNLFKGYVERPDKRRTGFGIDSLLLRGCTVRNTDDAAGIVVYAGHETKSMLNNSGPRYKRSKIERKMNTDVLFCVVLLFFMCLIGALGHAIWLETFTSMPSYIVPDSDGNYTPSVLAGFYMFFTMIILLQVMIPVSLYVSIELVKMGQIYFITQDVELYDEELDSRVQCRALNITEDLGQIQYVFSDKTGTLTENKMVFRRCTIMGTEYCHEENAAHLAVVSGANEEDEVTVYQQTKLPPLFPLEELQDVHTGDKNHANTQVSAANRRRSKAAAGAQSDMAFSSPLPYFLKQETVVVPDWKLMLEVDHQMASIQTGPYLDFFLALAICNTVVVSSATAQRQRVKGRRSSSYSGGSFHNMRQWFKKVSLGKVFRSMKFFRRGGETLADPFSIDDEEPAVFHNSDVSDVTGQKVISSERKVKSSLSGSEEVCYEAHSPDEAALIHAAKAYGFTMVERTPHYVTVKLPNDALLKFEVLDILTFDSTRRRMSIIVRHPHSKEIIMYTKGADSAIMERLGNVFSDMTRVDSEAKQLAVKTQKDLDMYARNGLRTLCFAKKVISEQEFGAWYAVRQEALSDMDEKEERLMESANFIENNFTLLGATGIEDRLQENVPETIQALRRAGMQVWVLTGDKPETAINIAYSCKLLEHEDLVFTFSTNRKSVCKMRLEETLGEVRRSTLSPGGFRGYNSTFTGPLMDPSIGLVIDGATLSMAMSDDLVDQFVELCKYCRAVLCCRVTPLQKSAVVKIIQQKLRVMTLAVGDGANDVNMIQAADVGIGVSGQEGMQAVMASDFAITRFKHLQRLLLVHGHWCYSRLANMVIYFFYKNVAYVNLLFWYQFFCGFSATAMIDYWLMIFFNLFFTSAPPIMFGIVDKEVSDATLLSLPELYKRGQHSEGYRRSTFWIAILDAFYQSLVCFFIPYWTYNGSDIGIFAFGTPMNTVSLFTIILHLAIEIKSWTVVHWVIMIGSVLVYFIVCLAYSAICISCNPPSDPYWIMHKQMADPMFYLVCILTTVVALLPRYTLHVLRGTLAPSPHLRALQLERLPPSYREQRIREWRGLRDTCISPSLRSQEHGSSPCPSA</sequence>
<dbReference type="InterPro" id="IPR032631">
    <property type="entry name" value="P-type_ATPase_N"/>
</dbReference>
<comment type="catalytic activity">
    <reaction evidence="14">
        <text>a beta-D-glucosyl-(1&lt;-&gt;1')-N-acylsphing-4-enine(out) + ATP + H2O = a beta-D-glucosyl-(1&lt;-&gt;1')-N-acylsphing-4-enine(in) + ADP + phosphate + H(+)</text>
        <dbReference type="Rhea" id="RHEA:66036"/>
        <dbReference type="ChEBI" id="CHEBI:15377"/>
        <dbReference type="ChEBI" id="CHEBI:15378"/>
        <dbReference type="ChEBI" id="CHEBI:22801"/>
        <dbReference type="ChEBI" id="CHEBI:30616"/>
        <dbReference type="ChEBI" id="CHEBI:43474"/>
        <dbReference type="ChEBI" id="CHEBI:456216"/>
    </reaction>
    <physiologicalReaction direction="left-to-right" evidence="14">
        <dbReference type="Rhea" id="RHEA:66037"/>
    </physiologicalReaction>
</comment>
<dbReference type="PANTHER" id="PTHR24092">
    <property type="entry name" value="PROBABLE PHOSPHOLIPID-TRANSPORTING ATPASE"/>
    <property type="match status" value="1"/>
</dbReference>
<feature type="transmembrane region" description="Helical" evidence="18">
    <location>
        <begin position="1126"/>
        <end position="1147"/>
    </location>
</feature>
<dbReference type="PRINTS" id="PR00119">
    <property type="entry name" value="CATATPASE"/>
</dbReference>
<dbReference type="InterPro" id="IPR018303">
    <property type="entry name" value="ATPase_P-typ_P_site"/>
</dbReference>
<dbReference type="Pfam" id="PF13246">
    <property type="entry name" value="Cation_ATPase"/>
    <property type="match status" value="1"/>
</dbReference>
<dbReference type="CDD" id="cd02073">
    <property type="entry name" value="P-type_ATPase_APLT_Dnf-like"/>
    <property type="match status" value="1"/>
</dbReference>
<comment type="cofactor">
    <cofactor evidence="1 17">
        <name>Mg(2+)</name>
        <dbReference type="ChEBI" id="CHEBI:18420"/>
    </cofactor>
</comment>
<dbReference type="InterPro" id="IPR044492">
    <property type="entry name" value="P_typ_ATPase_HD_dom"/>
</dbReference>
<reference evidence="21 22" key="1">
    <citation type="submission" date="2018-03" db="EMBL/GenBank/DDBJ databases">
        <title>Draft genome sequence of Rohu Carp (Labeo rohita).</title>
        <authorList>
            <person name="Das P."/>
            <person name="Kushwaha B."/>
            <person name="Joshi C.G."/>
            <person name="Kumar D."/>
            <person name="Nagpure N.S."/>
            <person name="Sahoo L."/>
            <person name="Das S.P."/>
            <person name="Bit A."/>
            <person name="Patnaik S."/>
            <person name="Meher P.K."/>
            <person name="Jayasankar P."/>
            <person name="Koringa P.G."/>
            <person name="Patel N.V."/>
            <person name="Hinsu A.T."/>
            <person name="Kumar R."/>
            <person name="Pandey M."/>
            <person name="Agarwal S."/>
            <person name="Srivastava S."/>
            <person name="Singh M."/>
            <person name="Iquebal M.A."/>
            <person name="Jaiswal S."/>
            <person name="Angadi U.B."/>
            <person name="Kumar N."/>
            <person name="Raza M."/>
            <person name="Shah T.M."/>
            <person name="Rai A."/>
            <person name="Jena J.K."/>
        </authorList>
    </citation>
    <scope>NUCLEOTIDE SEQUENCE [LARGE SCALE GENOMIC DNA]</scope>
    <source>
        <strain evidence="21">DASCIFA01</strain>
        <tissue evidence="21">Testis</tissue>
    </source>
</reference>
<dbReference type="Gene3D" id="1.20.1110.10">
    <property type="entry name" value="Calcium-transporting ATPase, transmembrane domain"/>
    <property type="match status" value="1"/>
</dbReference>
<feature type="binding site" evidence="17">
    <location>
        <position position="413"/>
    </location>
    <ligand>
        <name>Mg(2+)</name>
        <dbReference type="ChEBI" id="CHEBI:18420"/>
    </ligand>
</feature>
<feature type="transmembrane region" description="Helical" evidence="18">
    <location>
        <begin position="74"/>
        <end position="91"/>
    </location>
</feature>
<feature type="transmembrane region" description="Helical" evidence="18">
    <location>
        <begin position="97"/>
        <end position="115"/>
    </location>
</feature>
<evidence type="ECO:0000256" key="2">
    <source>
        <dbReference type="ARBA" id="ARBA00004477"/>
    </source>
</evidence>
<feature type="binding site" evidence="16">
    <location>
        <position position="706"/>
    </location>
    <ligand>
        <name>ATP</name>
        <dbReference type="ChEBI" id="CHEBI:30616"/>
    </ligand>
</feature>
<dbReference type="InterPro" id="IPR008250">
    <property type="entry name" value="ATPase_P-typ_transduc_dom_A_sf"/>
</dbReference>
<evidence type="ECO:0000259" key="20">
    <source>
        <dbReference type="Pfam" id="PF16212"/>
    </source>
</evidence>
<keyword evidence="22" id="KW-1185">Reference proteome</keyword>
<dbReference type="InterPro" id="IPR023214">
    <property type="entry name" value="HAD_sf"/>
</dbReference>
<feature type="binding site" evidence="16">
    <location>
        <position position="854"/>
    </location>
    <ligand>
        <name>ATP</name>
        <dbReference type="ChEBI" id="CHEBI:30616"/>
    </ligand>
</feature>
<dbReference type="SFLD" id="SFLDS00003">
    <property type="entry name" value="Haloacid_Dehalogenase"/>
    <property type="match status" value="1"/>
</dbReference>
<organism evidence="21 22">
    <name type="scientific">Labeo rohita</name>
    <name type="common">Indian major carp</name>
    <name type="synonym">Cyprinus rohita</name>
    <dbReference type="NCBI Taxonomy" id="84645"/>
    <lineage>
        <taxon>Eukaryota</taxon>
        <taxon>Metazoa</taxon>
        <taxon>Chordata</taxon>
        <taxon>Craniata</taxon>
        <taxon>Vertebrata</taxon>
        <taxon>Euteleostomi</taxon>
        <taxon>Actinopterygii</taxon>
        <taxon>Neopterygii</taxon>
        <taxon>Teleostei</taxon>
        <taxon>Ostariophysi</taxon>
        <taxon>Cypriniformes</taxon>
        <taxon>Cyprinidae</taxon>
        <taxon>Labeoninae</taxon>
        <taxon>Labeonini</taxon>
        <taxon>Labeo</taxon>
    </lineage>
</organism>
<dbReference type="NCBIfam" id="TIGR01652">
    <property type="entry name" value="ATPase-Plipid"/>
    <property type="match status" value="2"/>
</dbReference>
<dbReference type="FunFam" id="3.40.50.1000:FF:000023">
    <property type="entry name" value="Phospholipid-transporting ATPase"/>
    <property type="match status" value="1"/>
</dbReference>
<dbReference type="InterPro" id="IPR023299">
    <property type="entry name" value="ATPase_P-typ_cyto_dom_N"/>
</dbReference>
<feature type="domain" description="P-type ATPase N-terminal" evidence="19">
    <location>
        <begin position="40"/>
        <end position="97"/>
    </location>
</feature>
<keyword evidence="7" id="KW-0256">Endoplasmic reticulum</keyword>
<dbReference type="GO" id="GO:0045332">
    <property type="term" value="P:phospholipid translocation"/>
    <property type="evidence" value="ECO:0007669"/>
    <property type="project" value="TreeGrafter"/>
</dbReference>
<dbReference type="SFLD" id="SFLDG00002">
    <property type="entry name" value="C1.7:_P-type_atpase_like"/>
    <property type="match status" value="1"/>
</dbReference>
<dbReference type="Gene3D" id="2.70.150.10">
    <property type="entry name" value="Calcium-transporting ATPase, cytoplasmic transduction domain A"/>
    <property type="match status" value="1"/>
</dbReference>
<dbReference type="SUPFAM" id="SSF81653">
    <property type="entry name" value="Calcium ATPase, transduction domain A"/>
    <property type="match status" value="1"/>
</dbReference>
<evidence type="ECO:0000256" key="9">
    <source>
        <dbReference type="ARBA" id="ARBA00022842"/>
    </source>
</evidence>
<dbReference type="GO" id="GO:0016887">
    <property type="term" value="F:ATP hydrolysis activity"/>
    <property type="evidence" value="ECO:0007669"/>
    <property type="project" value="InterPro"/>
</dbReference>
<keyword evidence="8 16" id="KW-0067">ATP-binding</keyword>
<dbReference type="EMBL" id="QBIY01011129">
    <property type="protein sequence ID" value="RXN35167.1"/>
    <property type="molecule type" value="Genomic_DNA"/>
</dbReference>
<feature type="binding site" evidence="17">
    <location>
        <position position="986"/>
    </location>
    <ligand>
        <name>Mg(2+)</name>
        <dbReference type="ChEBI" id="CHEBI:18420"/>
    </ligand>
</feature>
<feature type="binding site" evidence="16">
    <location>
        <position position="730"/>
    </location>
    <ligand>
        <name>ATP</name>
        <dbReference type="ChEBI" id="CHEBI:30616"/>
    </ligand>
</feature>
<feature type="binding site" evidence="16">
    <location>
        <position position="966"/>
    </location>
    <ligand>
        <name>ATP</name>
        <dbReference type="ChEBI" id="CHEBI:30616"/>
    </ligand>
</feature>
<feature type="binding site" evidence="16">
    <location>
        <position position="990"/>
    </location>
    <ligand>
        <name>ATP</name>
        <dbReference type="ChEBI" id="CHEBI:30616"/>
    </ligand>
</feature>
<feature type="binding site" evidence="16">
    <location>
        <position position="856"/>
    </location>
    <ligand>
        <name>ATP</name>
        <dbReference type="ChEBI" id="CHEBI:30616"/>
    </ligand>
</feature>
<feature type="transmembrane region" description="Helical" evidence="18">
    <location>
        <begin position="345"/>
        <end position="367"/>
    </location>
</feature>
<evidence type="ECO:0000313" key="22">
    <source>
        <dbReference type="Proteomes" id="UP000290572"/>
    </source>
</evidence>
<comment type="subcellular location">
    <subcellularLocation>
        <location evidence="2">Endoplasmic reticulum membrane</location>
        <topology evidence="2">Multi-pass membrane protein</topology>
    </subcellularLocation>
    <subcellularLocation>
        <location evidence="18">Membrane</location>
        <topology evidence="18">Multi-pass membrane protein</topology>
    </subcellularLocation>
</comment>
<dbReference type="Pfam" id="PF16212">
    <property type="entry name" value="PhoLip_ATPase_C"/>
    <property type="match status" value="1"/>
</dbReference>
<protein>
    <recommendedName>
        <fullName evidence="18">Phospholipid-transporting ATPase</fullName>
        <ecNumber evidence="18">7.6.2.1</ecNumber>
    </recommendedName>
</protein>
<dbReference type="InterPro" id="IPR006539">
    <property type="entry name" value="P-type_ATPase_IV"/>
</dbReference>
<dbReference type="Gene3D" id="3.40.1110.10">
    <property type="entry name" value="Calcium-transporting ATPase, cytoplasmic domain N"/>
    <property type="match status" value="2"/>
</dbReference>
<gene>
    <name evidence="21" type="ORF">ROHU_014406</name>
</gene>
<feature type="binding site" evidence="16">
    <location>
        <position position="855"/>
    </location>
    <ligand>
        <name>ATP</name>
        <dbReference type="ChEBI" id="CHEBI:30616"/>
    </ligand>
</feature>
<dbReference type="FunFam" id="3.40.1110.10:FF:000009">
    <property type="entry name" value="Phospholipid-transporting ATPase"/>
    <property type="match status" value="1"/>
</dbReference>
<feature type="transmembrane region" description="Helical" evidence="18">
    <location>
        <begin position="1153"/>
        <end position="1176"/>
    </location>
</feature>
<evidence type="ECO:0000256" key="17">
    <source>
        <dbReference type="PIRSR" id="PIRSR606539-3"/>
    </source>
</evidence>
<dbReference type="SUPFAM" id="SSF81660">
    <property type="entry name" value="Metal cation-transporting ATPase, ATP-binding domain N"/>
    <property type="match status" value="1"/>
</dbReference>
<feature type="binding site" evidence="16">
    <location>
        <position position="415"/>
    </location>
    <ligand>
        <name>ATP</name>
        <dbReference type="ChEBI" id="CHEBI:30616"/>
    </ligand>
</feature>
<feature type="transmembrane region" description="Helical" evidence="18">
    <location>
        <begin position="297"/>
        <end position="318"/>
    </location>
</feature>
<keyword evidence="12 18" id="KW-0472">Membrane</keyword>
<feature type="binding site" evidence="16">
    <location>
        <position position="414"/>
    </location>
    <ligand>
        <name>ATP</name>
        <dbReference type="ChEBI" id="CHEBI:30616"/>
    </ligand>
</feature>
<feature type="transmembrane region" description="Helical" evidence="18">
    <location>
        <begin position="1061"/>
        <end position="1085"/>
    </location>
</feature>
<dbReference type="EC" id="7.6.2.1" evidence="18"/>
<dbReference type="PANTHER" id="PTHR24092:SF79">
    <property type="entry name" value="PHOSPHOLIPID-TRANSPORTING ATPASE VB"/>
    <property type="match status" value="1"/>
</dbReference>
<evidence type="ECO:0000256" key="12">
    <source>
        <dbReference type="ARBA" id="ARBA00023136"/>
    </source>
</evidence>
<dbReference type="InterPro" id="IPR036412">
    <property type="entry name" value="HAD-like_sf"/>
</dbReference>
<dbReference type="InterPro" id="IPR001757">
    <property type="entry name" value="P_typ_ATPase"/>
</dbReference>
<dbReference type="SUPFAM" id="SSF81665">
    <property type="entry name" value="Calcium ATPase, transmembrane domain M"/>
    <property type="match status" value="1"/>
</dbReference>
<dbReference type="Pfam" id="PF16209">
    <property type="entry name" value="PhoLip_ATPase_N"/>
    <property type="match status" value="1"/>
</dbReference>
<dbReference type="InterPro" id="IPR032630">
    <property type="entry name" value="P_typ_ATPase_c"/>
</dbReference>
<keyword evidence="6 16" id="KW-0547">Nucleotide-binding</keyword>
<feature type="active site" description="4-aspartylphosphate intermediate" evidence="15">
    <location>
        <position position="413"/>
    </location>
</feature>
<dbReference type="Gene3D" id="3.40.50.1000">
    <property type="entry name" value="HAD superfamily/HAD-like"/>
    <property type="match status" value="2"/>
</dbReference>
<feature type="binding site" evidence="17">
    <location>
        <position position="990"/>
    </location>
    <ligand>
        <name>Mg(2+)</name>
        <dbReference type="ChEBI" id="CHEBI:18420"/>
    </ligand>
</feature>
<feature type="binding site" evidence="16">
    <location>
        <position position="960"/>
    </location>
    <ligand>
        <name>ATP</name>
        <dbReference type="ChEBI" id="CHEBI:30616"/>
    </ligand>
</feature>
<feature type="transmembrane region" description="Helical" evidence="18">
    <location>
        <begin position="1228"/>
        <end position="1247"/>
    </location>
</feature>
<dbReference type="NCBIfam" id="TIGR01494">
    <property type="entry name" value="ATPase_P-type"/>
    <property type="match status" value="2"/>
</dbReference>
<dbReference type="GO" id="GO:0140327">
    <property type="term" value="F:flippase activity"/>
    <property type="evidence" value="ECO:0007669"/>
    <property type="project" value="UniProtKB-ARBA"/>
</dbReference>
<dbReference type="SFLD" id="SFLDF00027">
    <property type="entry name" value="p-type_atpase"/>
    <property type="match status" value="1"/>
</dbReference>
<evidence type="ECO:0000256" key="8">
    <source>
        <dbReference type="ARBA" id="ARBA00022840"/>
    </source>
</evidence>
<evidence type="ECO:0000256" key="13">
    <source>
        <dbReference type="ARBA" id="ARBA00034036"/>
    </source>
</evidence>
<comment type="caution">
    <text evidence="21">The sequence shown here is derived from an EMBL/GenBank/DDBJ whole genome shotgun (WGS) entry which is preliminary data.</text>
</comment>
<dbReference type="GO" id="GO:0005886">
    <property type="term" value="C:plasma membrane"/>
    <property type="evidence" value="ECO:0007669"/>
    <property type="project" value="TreeGrafter"/>
</dbReference>
<dbReference type="SUPFAM" id="SSF56784">
    <property type="entry name" value="HAD-like"/>
    <property type="match status" value="2"/>
</dbReference>
<name>A0A498NUK6_LABRO</name>
<evidence type="ECO:0000313" key="21">
    <source>
        <dbReference type="EMBL" id="RXN35167.1"/>
    </source>
</evidence>
<keyword evidence="9 17" id="KW-0460">Magnesium</keyword>
<comment type="catalytic activity">
    <reaction evidence="13 18">
        <text>ATP + H2O + phospholipidSide 1 = ADP + phosphate + phospholipidSide 2.</text>
        <dbReference type="EC" id="7.6.2.1"/>
    </reaction>
</comment>
<feature type="binding site" evidence="16">
    <location>
        <position position="413"/>
    </location>
    <ligand>
        <name>ATP</name>
        <dbReference type="ChEBI" id="CHEBI:30616"/>
    </ligand>
</feature>
<evidence type="ECO:0000256" key="7">
    <source>
        <dbReference type="ARBA" id="ARBA00022824"/>
    </source>
</evidence>
<evidence type="ECO:0000256" key="15">
    <source>
        <dbReference type="PIRSR" id="PIRSR606539-1"/>
    </source>
</evidence>
<keyword evidence="5 17" id="KW-0479">Metal-binding</keyword>
<dbReference type="GO" id="GO:0005524">
    <property type="term" value="F:ATP binding"/>
    <property type="evidence" value="ECO:0007669"/>
    <property type="project" value="UniProtKB-UniRule"/>
</dbReference>
<feature type="binding site" evidence="16">
    <location>
        <position position="989"/>
    </location>
    <ligand>
        <name>ATP</name>
        <dbReference type="ChEBI" id="CHEBI:30616"/>
    </ligand>
</feature>
<dbReference type="STRING" id="84645.A0A498NUK6"/>
<evidence type="ECO:0000256" key="5">
    <source>
        <dbReference type="ARBA" id="ARBA00022723"/>
    </source>
</evidence>
<dbReference type="GO" id="GO:0005789">
    <property type="term" value="C:endoplasmic reticulum membrane"/>
    <property type="evidence" value="ECO:0007669"/>
    <property type="project" value="UniProtKB-SubCell"/>
</dbReference>
<evidence type="ECO:0000256" key="4">
    <source>
        <dbReference type="ARBA" id="ARBA00022692"/>
    </source>
</evidence>
<comment type="similarity">
    <text evidence="3 18">Belongs to the cation transport ATPase (P-type) (TC 3.A.3) family. Type IV subfamily.</text>
</comment>
<dbReference type="FunFam" id="2.70.150.10:FF:000022">
    <property type="entry name" value="Phospholipid-transporting ATPase"/>
    <property type="match status" value="1"/>
</dbReference>
<keyword evidence="4 18" id="KW-0812">Transmembrane</keyword>
<evidence type="ECO:0000256" key="3">
    <source>
        <dbReference type="ARBA" id="ARBA00008109"/>
    </source>
</evidence>
<evidence type="ECO:0000256" key="6">
    <source>
        <dbReference type="ARBA" id="ARBA00022741"/>
    </source>
</evidence>
<feature type="domain" description="P-type ATPase C-terminal" evidence="20">
    <location>
        <begin position="1012"/>
        <end position="1256"/>
    </location>
</feature>
<evidence type="ECO:0000256" key="14">
    <source>
        <dbReference type="ARBA" id="ARBA00050913"/>
    </source>
</evidence>
<feature type="transmembrane region" description="Helical" evidence="18">
    <location>
        <begin position="1183"/>
        <end position="1208"/>
    </location>
</feature>
<feature type="binding site" evidence="16">
    <location>
        <position position="664"/>
    </location>
    <ligand>
        <name>ATP</name>
        <dbReference type="ChEBI" id="CHEBI:30616"/>
    </ligand>
</feature>
<dbReference type="Proteomes" id="UP000290572">
    <property type="component" value="Unassembled WGS sequence"/>
</dbReference>
<evidence type="ECO:0000256" key="10">
    <source>
        <dbReference type="ARBA" id="ARBA00022967"/>
    </source>
</evidence>
<evidence type="ECO:0000256" key="11">
    <source>
        <dbReference type="ARBA" id="ARBA00022989"/>
    </source>
</evidence>
<feature type="binding site" evidence="16">
    <location>
        <position position="774"/>
    </location>
    <ligand>
        <name>ATP</name>
        <dbReference type="ChEBI" id="CHEBI:30616"/>
    </ligand>
</feature>
<proteinExistence type="inferred from homology"/>
<dbReference type="GO" id="GO:0000287">
    <property type="term" value="F:magnesium ion binding"/>
    <property type="evidence" value="ECO:0007669"/>
    <property type="project" value="UniProtKB-UniRule"/>
</dbReference>
<dbReference type="PROSITE" id="PS00154">
    <property type="entry name" value="ATPASE_E1_E2"/>
    <property type="match status" value="1"/>
</dbReference>
<evidence type="ECO:0000256" key="18">
    <source>
        <dbReference type="RuleBase" id="RU362033"/>
    </source>
</evidence>
<evidence type="ECO:0000256" key="16">
    <source>
        <dbReference type="PIRSR" id="PIRSR606539-2"/>
    </source>
</evidence>
<feature type="binding site" evidence="17">
    <location>
        <position position="415"/>
    </location>
    <ligand>
        <name>Mg(2+)</name>
        <dbReference type="ChEBI" id="CHEBI:18420"/>
    </ligand>
</feature>
<evidence type="ECO:0000259" key="19">
    <source>
        <dbReference type="Pfam" id="PF16209"/>
    </source>
</evidence>
<dbReference type="InterPro" id="IPR023298">
    <property type="entry name" value="ATPase_P-typ_TM_dom_sf"/>
</dbReference>
<accession>A0A498NUK6</accession>
<keyword evidence="10 18" id="KW-1278">Translocase</keyword>
<keyword evidence="11 18" id="KW-1133">Transmembrane helix</keyword>